<name>A0A182IK91_ANOAO</name>
<protein>
    <submittedName>
        <fullName evidence="1">Uncharacterized protein</fullName>
    </submittedName>
</protein>
<sequence>MLLKAINPIGAFFQTCKVLWHLDAFRRSFRQLQGHDCGGLDCIFCALKSEEIKCPNLSPPPTGSDYDRNSWKAEQASPKSIYCVPSRCNRCQALKVMNTSYSEVPK</sequence>
<accession>A0A182IK91</accession>
<dbReference type="EMBL" id="AXCP01007065">
    <property type="status" value="NOT_ANNOTATED_CDS"/>
    <property type="molecule type" value="Genomic_DNA"/>
</dbReference>
<dbReference type="STRING" id="41427.A0A182IK91"/>
<dbReference type="AlphaFoldDB" id="A0A182IK91"/>
<proteinExistence type="predicted"/>
<organism evidence="1">
    <name type="scientific">Anopheles atroparvus</name>
    <name type="common">European mosquito</name>
    <dbReference type="NCBI Taxonomy" id="41427"/>
    <lineage>
        <taxon>Eukaryota</taxon>
        <taxon>Metazoa</taxon>
        <taxon>Ecdysozoa</taxon>
        <taxon>Arthropoda</taxon>
        <taxon>Hexapoda</taxon>
        <taxon>Insecta</taxon>
        <taxon>Pterygota</taxon>
        <taxon>Neoptera</taxon>
        <taxon>Endopterygota</taxon>
        <taxon>Diptera</taxon>
        <taxon>Nematocera</taxon>
        <taxon>Culicoidea</taxon>
        <taxon>Culicidae</taxon>
        <taxon>Anophelinae</taxon>
        <taxon>Anopheles</taxon>
    </lineage>
</organism>
<reference evidence="1" key="1">
    <citation type="submission" date="2022-08" db="UniProtKB">
        <authorList>
            <consortium name="EnsemblMetazoa"/>
        </authorList>
    </citation>
    <scope>IDENTIFICATION</scope>
    <source>
        <strain evidence="1">EBRO</strain>
    </source>
</reference>
<dbReference type="EnsemblMetazoa" id="AATE000743-RA">
    <property type="protein sequence ID" value="AATE000743-PA.1"/>
    <property type="gene ID" value="AATE000743"/>
</dbReference>
<dbReference type="VEuPathDB" id="VectorBase:AATE000743"/>
<evidence type="ECO:0000313" key="1">
    <source>
        <dbReference type="EnsemblMetazoa" id="AATE000743-PA.1"/>
    </source>
</evidence>